<sequence length="381" mass="43869">MFDDAENQSIANHPGAANTKSEPASLLEEIIRLILVRAVKDARDSVSKERRGITSYLLVSREYLSATLRMAYRVVYIRDRTTLALFSSSLTSNPKLAQLVRAINIAPPVTPFVHEQLIYLEEEYHGVPFHTSTVLRATAPYLKALSLLLPVHPTILDAITSQPYPRLRVLDTFHPFLLDERTRSKYLPILTQAYAETTIDEQVSDQEDLENAPTPQTEPSRPSPSWPNLTHLSIRIDGYAYRLLHTKIDLRRLSSVREIIVRPWAYERWEFNLVNFFLYLHIPFTVDVIALLWSPSAPPVHHGFKFLFHPKLIIPMQADPQTHTFDPALEFFNQLSFLTVACLTECSFWTQARRFVAEREMNPDIFLPDDEDVLVDYVEQQ</sequence>
<dbReference type="AlphaFoldDB" id="A0AAW0B3Q9"/>
<accession>A0AAW0B3Q9</accession>
<evidence type="ECO:0000256" key="1">
    <source>
        <dbReference type="SAM" id="MobiDB-lite"/>
    </source>
</evidence>
<evidence type="ECO:0000313" key="3">
    <source>
        <dbReference type="Proteomes" id="UP001383192"/>
    </source>
</evidence>
<feature type="region of interest" description="Disordered" evidence="1">
    <location>
        <begin position="1"/>
        <end position="20"/>
    </location>
</feature>
<reference evidence="2 3" key="1">
    <citation type="submission" date="2024-01" db="EMBL/GenBank/DDBJ databases">
        <title>A draft genome for a cacao thread blight-causing isolate of Paramarasmius palmivorus.</title>
        <authorList>
            <person name="Baruah I.K."/>
            <person name="Bukari Y."/>
            <person name="Amoako-Attah I."/>
            <person name="Meinhardt L.W."/>
            <person name="Bailey B.A."/>
            <person name="Cohen S.P."/>
        </authorList>
    </citation>
    <scope>NUCLEOTIDE SEQUENCE [LARGE SCALE GENOMIC DNA]</scope>
    <source>
        <strain evidence="2 3">GH-12</strain>
    </source>
</reference>
<dbReference type="EMBL" id="JAYKXP010000186">
    <property type="protein sequence ID" value="KAK7020594.1"/>
    <property type="molecule type" value="Genomic_DNA"/>
</dbReference>
<organism evidence="2 3">
    <name type="scientific">Paramarasmius palmivorus</name>
    <dbReference type="NCBI Taxonomy" id="297713"/>
    <lineage>
        <taxon>Eukaryota</taxon>
        <taxon>Fungi</taxon>
        <taxon>Dikarya</taxon>
        <taxon>Basidiomycota</taxon>
        <taxon>Agaricomycotina</taxon>
        <taxon>Agaricomycetes</taxon>
        <taxon>Agaricomycetidae</taxon>
        <taxon>Agaricales</taxon>
        <taxon>Marasmiineae</taxon>
        <taxon>Marasmiaceae</taxon>
        <taxon>Paramarasmius</taxon>
    </lineage>
</organism>
<proteinExistence type="predicted"/>
<dbReference type="Proteomes" id="UP001383192">
    <property type="component" value="Unassembled WGS sequence"/>
</dbReference>
<feature type="region of interest" description="Disordered" evidence="1">
    <location>
        <begin position="202"/>
        <end position="226"/>
    </location>
</feature>
<keyword evidence="3" id="KW-1185">Reference proteome</keyword>
<gene>
    <name evidence="2" type="ORF">VNI00_017723</name>
</gene>
<protein>
    <submittedName>
        <fullName evidence="2">Uncharacterized protein</fullName>
    </submittedName>
</protein>
<name>A0AAW0B3Q9_9AGAR</name>
<comment type="caution">
    <text evidence="2">The sequence shown here is derived from an EMBL/GenBank/DDBJ whole genome shotgun (WGS) entry which is preliminary data.</text>
</comment>
<evidence type="ECO:0000313" key="2">
    <source>
        <dbReference type="EMBL" id="KAK7020594.1"/>
    </source>
</evidence>